<proteinExistence type="predicted"/>
<keyword evidence="1" id="KW-0812">Transmembrane</keyword>
<dbReference type="PROSITE" id="PS51257">
    <property type="entry name" value="PROKAR_LIPOPROTEIN"/>
    <property type="match status" value="1"/>
</dbReference>
<dbReference type="Proteomes" id="UP000215914">
    <property type="component" value="Chromosome 1"/>
</dbReference>
<keyword evidence="3" id="KW-1185">Reference proteome</keyword>
<evidence type="ECO:0000313" key="3">
    <source>
        <dbReference type="Proteomes" id="UP000215914"/>
    </source>
</evidence>
<evidence type="ECO:0000313" key="2">
    <source>
        <dbReference type="EMBL" id="OTG36094.1"/>
    </source>
</evidence>
<dbReference type="InParanoid" id="A0A251VKW6"/>
<dbReference type="AlphaFoldDB" id="A0A251VKW6"/>
<keyword evidence="1" id="KW-0472">Membrane</keyword>
<name>A0A251VKW6_HELAN</name>
<keyword evidence="1" id="KW-1133">Transmembrane helix</keyword>
<accession>A0A251VKW6</accession>
<protein>
    <submittedName>
        <fullName evidence="2">Uncharacterized protein</fullName>
    </submittedName>
</protein>
<dbReference type="EMBL" id="CM007890">
    <property type="protein sequence ID" value="OTG36094.1"/>
    <property type="molecule type" value="Genomic_DNA"/>
</dbReference>
<evidence type="ECO:0000256" key="1">
    <source>
        <dbReference type="SAM" id="Phobius"/>
    </source>
</evidence>
<organism evidence="2 3">
    <name type="scientific">Helianthus annuus</name>
    <name type="common">Common sunflower</name>
    <dbReference type="NCBI Taxonomy" id="4232"/>
    <lineage>
        <taxon>Eukaryota</taxon>
        <taxon>Viridiplantae</taxon>
        <taxon>Streptophyta</taxon>
        <taxon>Embryophyta</taxon>
        <taxon>Tracheophyta</taxon>
        <taxon>Spermatophyta</taxon>
        <taxon>Magnoliopsida</taxon>
        <taxon>eudicotyledons</taxon>
        <taxon>Gunneridae</taxon>
        <taxon>Pentapetalae</taxon>
        <taxon>asterids</taxon>
        <taxon>campanulids</taxon>
        <taxon>Asterales</taxon>
        <taxon>Asteraceae</taxon>
        <taxon>Asteroideae</taxon>
        <taxon>Heliantheae alliance</taxon>
        <taxon>Heliantheae</taxon>
        <taxon>Helianthus</taxon>
    </lineage>
</organism>
<reference evidence="3" key="1">
    <citation type="journal article" date="2017" name="Nature">
        <title>The sunflower genome provides insights into oil metabolism, flowering and Asterid evolution.</title>
        <authorList>
            <person name="Badouin H."/>
            <person name="Gouzy J."/>
            <person name="Grassa C.J."/>
            <person name="Murat F."/>
            <person name="Staton S.E."/>
            <person name="Cottret L."/>
            <person name="Lelandais-Briere C."/>
            <person name="Owens G.L."/>
            <person name="Carrere S."/>
            <person name="Mayjonade B."/>
            <person name="Legrand L."/>
            <person name="Gill N."/>
            <person name="Kane N.C."/>
            <person name="Bowers J.E."/>
            <person name="Hubner S."/>
            <person name="Bellec A."/>
            <person name="Berard A."/>
            <person name="Berges H."/>
            <person name="Blanchet N."/>
            <person name="Boniface M.C."/>
            <person name="Brunel D."/>
            <person name="Catrice O."/>
            <person name="Chaidir N."/>
            <person name="Claudel C."/>
            <person name="Donnadieu C."/>
            <person name="Faraut T."/>
            <person name="Fievet G."/>
            <person name="Helmstetter N."/>
            <person name="King M."/>
            <person name="Knapp S.J."/>
            <person name="Lai Z."/>
            <person name="Le Paslier M.C."/>
            <person name="Lippi Y."/>
            <person name="Lorenzon L."/>
            <person name="Mandel J.R."/>
            <person name="Marage G."/>
            <person name="Marchand G."/>
            <person name="Marquand E."/>
            <person name="Bret-Mestries E."/>
            <person name="Morien E."/>
            <person name="Nambeesan S."/>
            <person name="Nguyen T."/>
            <person name="Pegot-Espagnet P."/>
            <person name="Pouilly N."/>
            <person name="Raftis F."/>
            <person name="Sallet E."/>
            <person name="Schiex T."/>
            <person name="Thomas J."/>
            <person name="Vandecasteele C."/>
            <person name="Vares D."/>
            <person name="Vear F."/>
            <person name="Vautrin S."/>
            <person name="Crespi M."/>
            <person name="Mangin B."/>
            <person name="Burke J.M."/>
            <person name="Salse J."/>
            <person name="Munos S."/>
            <person name="Vincourt P."/>
            <person name="Rieseberg L.H."/>
            <person name="Langlade N.B."/>
        </authorList>
    </citation>
    <scope>NUCLEOTIDE SEQUENCE [LARGE SCALE GENOMIC DNA]</scope>
    <source>
        <strain evidence="3">cv. SF193</strain>
    </source>
</reference>
<gene>
    <name evidence="2" type="ORF">HannXRQ_Chr01g0003831</name>
</gene>
<sequence length="82" mass="9027">MVRASSLVGCTLSLGCVSKKTFVHLRVPLPLIYISASASIFPLMAMACHHYMIFTLQRVFRQTPRVPTIVVTQNQAAAHSLV</sequence>
<feature type="transmembrane region" description="Helical" evidence="1">
    <location>
        <begin position="29"/>
        <end position="52"/>
    </location>
</feature>